<accession>A0A7S4QBS6</accession>
<name>A0A7S4QBS6_9STRA</name>
<keyword evidence="1" id="KW-0732">Signal</keyword>
<evidence type="ECO:0000313" key="2">
    <source>
        <dbReference type="EMBL" id="CAE4578694.1"/>
    </source>
</evidence>
<feature type="signal peptide" evidence="1">
    <location>
        <begin position="1"/>
        <end position="17"/>
    </location>
</feature>
<organism evidence="2">
    <name type="scientific">Ditylum brightwellii</name>
    <dbReference type="NCBI Taxonomy" id="49249"/>
    <lineage>
        <taxon>Eukaryota</taxon>
        <taxon>Sar</taxon>
        <taxon>Stramenopiles</taxon>
        <taxon>Ochrophyta</taxon>
        <taxon>Bacillariophyta</taxon>
        <taxon>Mediophyceae</taxon>
        <taxon>Lithodesmiophycidae</taxon>
        <taxon>Lithodesmiales</taxon>
        <taxon>Lithodesmiaceae</taxon>
        <taxon>Ditylum</taxon>
    </lineage>
</organism>
<sequence length="470" mass="51775">MKWLLGLSSLFVGFTLHRFNQSVFLTRFALTSRFIPATENALRFEGRWLANEDDGSAVADWPCSTIHVRVKVNDPSQSGLRIHWRGVRVRILVRIEKEDGSIPSSETILAGPAFDFPLAQPDIHLISFPSEGAFHVSIRKLNNAVPLGMGLANSIFDPSIVKVYGFDQEGGIELLPFEQVPERILDFIGASDTAGYCVDGTRDMSDVYSELAGWEYDNCDSTVGGDLAKRFQAQVSFQASAGMGVTQNAAAAEQWQLGPLPLPALINRTLMTNSKERWPYETRPLPDLVVVSLGGNDFNHQGGHVPTDAKFSSAYKDLLLDLFLNKYSSNHTEDPSKERPKIVSVCGQGSPDEGNDQNRCRACPHIEEAVNDFQAENPFGLGSFVDYIFVPCDGSVVTGEDDIGCNGHKNRLGQKRVADFVEPQLREIMGWTTEAIETNEEIPDTNEYVIDTAEDNPDTVDGIPTPVFGD</sequence>
<protein>
    <recommendedName>
        <fullName evidence="3">SGNH hydrolase-type esterase domain-containing protein</fullName>
    </recommendedName>
</protein>
<dbReference type="EMBL" id="HBNS01000574">
    <property type="protein sequence ID" value="CAE4578694.1"/>
    <property type="molecule type" value="Transcribed_RNA"/>
</dbReference>
<evidence type="ECO:0000256" key="1">
    <source>
        <dbReference type="SAM" id="SignalP"/>
    </source>
</evidence>
<gene>
    <name evidence="2" type="ORF">DBRI00130_LOCUS459</name>
</gene>
<dbReference type="SUPFAM" id="SSF52266">
    <property type="entry name" value="SGNH hydrolase"/>
    <property type="match status" value="1"/>
</dbReference>
<reference evidence="2" key="1">
    <citation type="submission" date="2021-01" db="EMBL/GenBank/DDBJ databases">
        <authorList>
            <person name="Corre E."/>
            <person name="Pelletier E."/>
            <person name="Niang G."/>
            <person name="Scheremetjew M."/>
            <person name="Finn R."/>
            <person name="Kale V."/>
            <person name="Holt S."/>
            <person name="Cochrane G."/>
            <person name="Meng A."/>
            <person name="Brown T."/>
            <person name="Cohen L."/>
        </authorList>
    </citation>
    <scope>NUCLEOTIDE SEQUENCE</scope>
    <source>
        <strain evidence="2">GSO104</strain>
    </source>
</reference>
<dbReference type="InterPro" id="IPR052762">
    <property type="entry name" value="PCW_deacetylase/CE"/>
</dbReference>
<dbReference type="Gene3D" id="3.40.50.1110">
    <property type="entry name" value="SGNH hydrolase"/>
    <property type="match status" value="1"/>
</dbReference>
<dbReference type="PANTHER" id="PTHR37834:SF2">
    <property type="entry name" value="ESTERASE, SGNH HYDROLASE-TYPE"/>
    <property type="match status" value="1"/>
</dbReference>
<dbReference type="InterPro" id="IPR036514">
    <property type="entry name" value="SGNH_hydro_sf"/>
</dbReference>
<feature type="chain" id="PRO_5031125710" description="SGNH hydrolase-type esterase domain-containing protein" evidence="1">
    <location>
        <begin position="18"/>
        <end position="470"/>
    </location>
</feature>
<evidence type="ECO:0008006" key="3">
    <source>
        <dbReference type="Google" id="ProtNLM"/>
    </source>
</evidence>
<dbReference type="AlphaFoldDB" id="A0A7S4QBS6"/>
<proteinExistence type="predicted"/>
<dbReference type="PANTHER" id="PTHR37834">
    <property type="entry name" value="GDSL-LIKE LIPASE/ACYLHYDROLASE DOMAIN PROTEIN (AFU_ORTHOLOGUE AFUA_2G00620)"/>
    <property type="match status" value="1"/>
</dbReference>